<keyword evidence="2" id="KW-1185">Reference proteome</keyword>
<name>A0A4D9DI59_9SAUR</name>
<evidence type="ECO:0000313" key="1">
    <source>
        <dbReference type="EMBL" id="TFJ97026.1"/>
    </source>
</evidence>
<accession>A0A4D9DI59</accession>
<reference evidence="1 2" key="1">
    <citation type="submission" date="2019-04" db="EMBL/GenBank/DDBJ databases">
        <title>Draft genome of the big-headed turtle Platysternon megacephalum.</title>
        <authorList>
            <person name="Gong S."/>
        </authorList>
    </citation>
    <scope>NUCLEOTIDE SEQUENCE [LARGE SCALE GENOMIC DNA]</scope>
    <source>
        <strain evidence="1">DO16091913</strain>
        <tissue evidence="1">Muscle</tissue>
    </source>
</reference>
<dbReference type="Proteomes" id="UP000297703">
    <property type="component" value="Unassembled WGS sequence"/>
</dbReference>
<dbReference type="AlphaFoldDB" id="A0A4D9DI59"/>
<organism evidence="1 2">
    <name type="scientific">Platysternon megacephalum</name>
    <name type="common">big-headed turtle</name>
    <dbReference type="NCBI Taxonomy" id="55544"/>
    <lineage>
        <taxon>Eukaryota</taxon>
        <taxon>Metazoa</taxon>
        <taxon>Chordata</taxon>
        <taxon>Craniata</taxon>
        <taxon>Vertebrata</taxon>
        <taxon>Euteleostomi</taxon>
        <taxon>Archelosauria</taxon>
        <taxon>Testudinata</taxon>
        <taxon>Testudines</taxon>
        <taxon>Cryptodira</taxon>
        <taxon>Durocryptodira</taxon>
        <taxon>Testudinoidea</taxon>
        <taxon>Platysternidae</taxon>
        <taxon>Platysternon</taxon>
    </lineage>
</organism>
<evidence type="ECO:0000313" key="2">
    <source>
        <dbReference type="Proteomes" id="UP000297703"/>
    </source>
</evidence>
<reference evidence="1 2" key="2">
    <citation type="submission" date="2019-04" db="EMBL/GenBank/DDBJ databases">
        <title>The genome sequence of big-headed turtle.</title>
        <authorList>
            <person name="Gong S."/>
        </authorList>
    </citation>
    <scope>NUCLEOTIDE SEQUENCE [LARGE SCALE GENOMIC DNA]</scope>
    <source>
        <strain evidence="1">DO16091913</strain>
        <tissue evidence="1">Muscle</tissue>
    </source>
</reference>
<gene>
    <name evidence="1" type="ORF">DR999_PMT21139</name>
</gene>
<protein>
    <submittedName>
        <fullName evidence="1">Uncharacterized protein</fullName>
    </submittedName>
</protein>
<comment type="caution">
    <text evidence="1">The sequence shown here is derived from an EMBL/GenBank/DDBJ whole genome shotgun (WGS) entry which is preliminary data.</text>
</comment>
<proteinExistence type="predicted"/>
<sequence length="160" mass="17738">MRPELEFGSTGQAYSGCNSCPHLGKTSSYCWERPEGFPPGHMQIDNAKANQSTSYAEICGQQAHNRGSPYVAPSSRGDSKEMVRPLCSKQLRASHFLWRWWPYGCWPSPRDALPGNSALICVCLFHSGPSSALLPCHTWGQTHPWLQGIPRRDEVAPSPI</sequence>
<dbReference type="EMBL" id="QXTE01000541">
    <property type="protein sequence ID" value="TFJ97026.1"/>
    <property type="molecule type" value="Genomic_DNA"/>
</dbReference>